<dbReference type="OrthoDB" id="2666753at2"/>
<comment type="caution">
    <text evidence="1">The sequence shown here is derived from an EMBL/GenBank/DDBJ whole genome shotgun (WGS) entry which is preliminary data.</text>
</comment>
<dbReference type="AlphaFoldDB" id="A0A7K0CY34"/>
<dbReference type="EMBL" id="WEGK01000002">
    <property type="protein sequence ID" value="MQY18353.1"/>
    <property type="molecule type" value="Genomic_DNA"/>
</dbReference>
<keyword evidence="2" id="KW-1185">Reference proteome</keyword>
<sequence length="171" mass="18894">MLVGDRARFAVEYELEPVRAGDAELARWMFGRIRWWCGGDAVGRFDRHGTVREVAVIAQRLLDQGGGRCAEGLLNVPAAEVVRVVTEALFGSGERSDAQIVADGARYWPLFVSPRTEVFDAWDVVVVEGATRARLIWGLVGHPEISECELSPGEFDDVLRAFLGTLHWGGR</sequence>
<organism evidence="1 2">
    <name type="scientific">Nocardia macrotermitis</name>
    <dbReference type="NCBI Taxonomy" id="2585198"/>
    <lineage>
        <taxon>Bacteria</taxon>
        <taxon>Bacillati</taxon>
        <taxon>Actinomycetota</taxon>
        <taxon>Actinomycetes</taxon>
        <taxon>Mycobacteriales</taxon>
        <taxon>Nocardiaceae</taxon>
        <taxon>Nocardia</taxon>
    </lineage>
</organism>
<proteinExistence type="predicted"/>
<protein>
    <submittedName>
        <fullName evidence="1">Uncharacterized protein</fullName>
    </submittedName>
</protein>
<name>A0A7K0CY34_9NOCA</name>
<accession>A0A7K0CY34</accession>
<evidence type="ECO:0000313" key="2">
    <source>
        <dbReference type="Proteomes" id="UP000438448"/>
    </source>
</evidence>
<dbReference type="Pfam" id="PF15593">
    <property type="entry name" value="Imm42"/>
    <property type="match status" value="1"/>
</dbReference>
<evidence type="ECO:0000313" key="1">
    <source>
        <dbReference type="EMBL" id="MQY18353.1"/>
    </source>
</evidence>
<gene>
    <name evidence="1" type="ORF">NRB20_14290</name>
</gene>
<dbReference type="RefSeq" id="WP_153408481.1">
    <property type="nucleotide sequence ID" value="NZ_WEGK01000002.1"/>
</dbReference>
<reference evidence="1 2" key="1">
    <citation type="submission" date="2019-10" db="EMBL/GenBank/DDBJ databases">
        <title>Nocardia macrotermitis sp. nov. and Nocardia aurantia sp. nov., isolated from the gut of fungus growing-termite Macrotermes natalensis.</title>
        <authorList>
            <person name="Benndorf R."/>
            <person name="Schwitalla J."/>
            <person name="Martin K."/>
            <person name="De Beer W."/>
            <person name="Kaster A.-K."/>
            <person name="Vollmers J."/>
            <person name="Poulsen M."/>
            <person name="Beemelmanns C."/>
        </authorList>
    </citation>
    <scope>NUCLEOTIDE SEQUENCE [LARGE SCALE GENOMIC DNA]</scope>
    <source>
        <strain evidence="1 2">RB20</strain>
    </source>
</reference>
<dbReference type="Proteomes" id="UP000438448">
    <property type="component" value="Unassembled WGS sequence"/>
</dbReference>
<dbReference type="InterPro" id="IPR028958">
    <property type="entry name" value="Imm42"/>
</dbReference>